<dbReference type="GO" id="GO:0009986">
    <property type="term" value="C:cell surface"/>
    <property type="evidence" value="ECO:0007669"/>
    <property type="project" value="TreeGrafter"/>
</dbReference>
<evidence type="ECO:0000256" key="2">
    <source>
        <dbReference type="ARBA" id="ARBA00022729"/>
    </source>
</evidence>
<accession>A0A061AKV3</accession>
<feature type="chain" id="PRO_5001593998" evidence="4">
    <location>
        <begin position="19"/>
        <end position="465"/>
    </location>
</feature>
<keyword evidence="3" id="KW-0325">Glycoprotein</keyword>
<dbReference type="PANTHER" id="PTHR31018:SF12">
    <property type="entry name" value="SPORULATION-SPECIFIC PROTEIN 2-RELATED"/>
    <property type="match status" value="1"/>
</dbReference>
<proteinExistence type="predicted"/>
<keyword evidence="2 4" id="KW-0732">Signal</keyword>
<dbReference type="VEuPathDB" id="FungiDB:BON22_1629"/>
<dbReference type="PhylomeDB" id="A0A061AKV3"/>
<evidence type="ECO:0000313" key="5">
    <source>
        <dbReference type="EMBL" id="CDR37776.1"/>
    </source>
</evidence>
<feature type="signal peptide" evidence="4">
    <location>
        <begin position="1"/>
        <end position="18"/>
    </location>
</feature>
<evidence type="ECO:0000256" key="1">
    <source>
        <dbReference type="ARBA" id="ARBA00004196"/>
    </source>
</evidence>
<name>A0A061AKV3_CYBFA</name>
<dbReference type="SUPFAM" id="SSF52058">
    <property type="entry name" value="L domain-like"/>
    <property type="match status" value="2"/>
</dbReference>
<dbReference type="InterPro" id="IPR051648">
    <property type="entry name" value="CWI-Assembly_Regulator"/>
</dbReference>
<dbReference type="OrthoDB" id="536881at2759"/>
<dbReference type="GO" id="GO:0030476">
    <property type="term" value="P:ascospore wall assembly"/>
    <property type="evidence" value="ECO:0007669"/>
    <property type="project" value="TreeGrafter"/>
</dbReference>
<reference evidence="5" key="1">
    <citation type="journal article" date="2014" name="Genome Announc.">
        <title>Genome sequence of the yeast Cyberlindnera fabianii (Hansenula fabianii).</title>
        <authorList>
            <person name="Freel K.C."/>
            <person name="Sarilar V."/>
            <person name="Neuveglise C."/>
            <person name="Devillers H."/>
            <person name="Friedrich A."/>
            <person name="Schacherer J."/>
        </authorList>
    </citation>
    <scope>NUCLEOTIDE SEQUENCE</scope>
    <source>
        <strain evidence="5">YJS4271</strain>
    </source>
</reference>
<evidence type="ECO:0000256" key="4">
    <source>
        <dbReference type="SAM" id="SignalP"/>
    </source>
</evidence>
<sequence>MRLIKIYLSALASTGVLAAAIEYDSAKGSKPYSPVVASINDGFITQKNRDEFESDTSESNTIEIPEICSKDQYVIHSQADLDVLSDLCHDIMGSIIVSNYYGPVIDTGDILTIGGDFVIVNATSLVRVQLSKVAVISGMFKLNELTALTAVNAPALNTVRVIDWRILPILSTVNFDNGISEVKSITISDTSLVGFSGFEVDSLETLNINNNRFMEIINSNLRGINEKLSISANAKNAVVALPNLEYANNVTIRDVGSLSLPSIEGVNASMELINNNFLSIKFPKLKHIGGTLSLIENFNMKDVEFPTVEDVGGGLMVVNNTMLNKINFLPKLSIVGGAIEFVGDFKEAIFSKLSLVRGSAQIKSVSDSFDCSRWIRGDDQNGTTASNSIIRGGKIVCTSGNMQQTVKYDQDGAVLDEDISFIDDHESDDAKVGNDTSSGAHSTSVTKALLGGYIILAGSHSLGLL</sequence>
<dbReference type="GO" id="GO:0009277">
    <property type="term" value="C:fungal-type cell wall"/>
    <property type="evidence" value="ECO:0007669"/>
    <property type="project" value="TreeGrafter"/>
</dbReference>
<dbReference type="GO" id="GO:0005886">
    <property type="term" value="C:plasma membrane"/>
    <property type="evidence" value="ECO:0007669"/>
    <property type="project" value="TreeGrafter"/>
</dbReference>
<dbReference type="EMBL" id="LK052886">
    <property type="protein sequence ID" value="CDR37776.1"/>
    <property type="molecule type" value="Genomic_DNA"/>
</dbReference>
<protein>
    <submittedName>
        <fullName evidence="5">CYFA0S01e16930g1_1</fullName>
    </submittedName>
</protein>
<comment type="subcellular location">
    <subcellularLocation>
        <location evidence="1">Cell envelope</location>
    </subcellularLocation>
</comment>
<gene>
    <name evidence="5" type="ORF">CYFA0S_01e16930g</name>
</gene>
<dbReference type="AlphaFoldDB" id="A0A061AKV3"/>
<organism evidence="5">
    <name type="scientific">Cyberlindnera fabianii</name>
    <name type="common">Yeast</name>
    <name type="synonym">Hansenula fabianii</name>
    <dbReference type="NCBI Taxonomy" id="36022"/>
    <lineage>
        <taxon>Eukaryota</taxon>
        <taxon>Fungi</taxon>
        <taxon>Dikarya</taxon>
        <taxon>Ascomycota</taxon>
        <taxon>Saccharomycotina</taxon>
        <taxon>Saccharomycetes</taxon>
        <taxon>Phaffomycetales</taxon>
        <taxon>Phaffomycetaceae</taxon>
        <taxon>Cyberlindnera</taxon>
    </lineage>
</organism>
<evidence type="ECO:0000256" key="3">
    <source>
        <dbReference type="ARBA" id="ARBA00023180"/>
    </source>
</evidence>
<dbReference type="PANTHER" id="PTHR31018">
    <property type="entry name" value="SPORULATION-SPECIFIC PROTEIN-RELATED"/>
    <property type="match status" value="1"/>
</dbReference>